<keyword evidence="3" id="KW-1185">Reference proteome</keyword>
<protein>
    <submittedName>
        <fullName evidence="4">Uncharacterized protein LOC115885651</fullName>
    </submittedName>
</protein>
<keyword evidence="2" id="KW-0732">Signal</keyword>
<dbReference type="KEGG" id="soy:115885651"/>
<feature type="chain" id="PRO_5026920666" evidence="2">
    <location>
        <begin position="24"/>
        <end position="599"/>
    </location>
</feature>
<feature type="compositionally biased region" description="Low complexity" evidence="1">
    <location>
        <begin position="525"/>
        <end position="557"/>
    </location>
</feature>
<evidence type="ECO:0000313" key="4">
    <source>
        <dbReference type="RefSeq" id="XP_030760487.1"/>
    </source>
</evidence>
<feature type="compositionally biased region" description="Basic and acidic residues" evidence="1">
    <location>
        <begin position="565"/>
        <end position="582"/>
    </location>
</feature>
<proteinExistence type="predicted"/>
<dbReference type="AlphaFoldDB" id="A0A6J2YAH6"/>
<gene>
    <name evidence="4" type="primary">LOC115885651</name>
</gene>
<name>A0A6J2YAH6_SITOR</name>
<dbReference type="RefSeq" id="XP_030760487.1">
    <property type="nucleotide sequence ID" value="XM_030904627.1"/>
</dbReference>
<reference evidence="4" key="1">
    <citation type="submission" date="2025-08" db="UniProtKB">
        <authorList>
            <consortium name="RefSeq"/>
        </authorList>
    </citation>
    <scope>IDENTIFICATION</scope>
    <source>
        <tissue evidence="4">Gonads</tissue>
    </source>
</reference>
<feature type="region of interest" description="Disordered" evidence="1">
    <location>
        <begin position="313"/>
        <end position="371"/>
    </location>
</feature>
<feature type="compositionally biased region" description="Low complexity" evidence="1">
    <location>
        <begin position="287"/>
        <end position="296"/>
    </location>
</feature>
<evidence type="ECO:0000256" key="1">
    <source>
        <dbReference type="SAM" id="MobiDB-lite"/>
    </source>
</evidence>
<feature type="signal peptide" evidence="2">
    <location>
        <begin position="1"/>
        <end position="23"/>
    </location>
</feature>
<organism evidence="3 4">
    <name type="scientific">Sitophilus oryzae</name>
    <name type="common">Rice weevil</name>
    <name type="synonym">Curculio oryzae</name>
    <dbReference type="NCBI Taxonomy" id="7048"/>
    <lineage>
        <taxon>Eukaryota</taxon>
        <taxon>Metazoa</taxon>
        <taxon>Ecdysozoa</taxon>
        <taxon>Arthropoda</taxon>
        <taxon>Hexapoda</taxon>
        <taxon>Insecta</taxon>
        <taxon>Pterygota</taxon>
        <taxon>Neoptera</taxon>
        <taxon>Endopterygota</taxon>
        <taxon>Coleoptera</taxon>
        <taxon>Polyphaga</taxon>
        <taxon>Cucujiformia</taxon>
        <taxon>Curculionidae</taxon>
        <taxon>Dryophthorinae</taxon>
        <taxon>Sitophilus</taxon>
    </lineage>
</organism>
<evidence type="ECO:0000313" key="3">
    <source>
        <dbReference type="Proteomes" id="UP000504635"/>
    </source>
</evidence>
<feature type="region of interest" description="Disordered" evidence="1">
    <location>
        <begin position="273"/>
        <end position="298"/>
    </location>
</feature>
<sequence>MKIHLWLMFYWTFFSTKTVKSSAVVSPYYPLNGEDLTEGDIKEIEFWEKYYHRPKRSGDVSGSADIVNQFKSALVSGLKQKLGQLAQGSAGAVVGASAGFSKGSSSGHGEAKGPHTSYDHPHVTYEKPSYNLWDLKKSVLNTLLQAVKAIQGGVLAIKGQIIKGSGYVVSGGGKLLAAGGDKVTDIGKSIIQKAVLVPPKTHSSYHHSGYGTSGSYSAPSGAAEVYDAPPSSASGGSYGPESHYEGHYDLTDAKLHHGSEGLIVLRRIAPNKDKYRSSQSKSEEVSGHAATSYSSSGSGGGVGNLVGKILGLASSSGGHQQQPAAPAAYDGKGDQFTPEDSHSSLNPPAPPHFEAEPGPPAPITHSAAPSIGEQNTHSLDLTFSKTNVNSLSNSVPFGVDFSQQQDGYDDFQENLAAQGTNNYEHKVKLTRGELSEGATVASSKIQLPKDAPQSLGALKDALEKEQVNTGYKPSSLSLLYSPALIDIQKSPSKIQNSDPALSSLTNFLPEETPRIPSSFKTSRDGYSSLKSSYPSSKSHSGSSRGSSRYKSTSTRISSSKKRKRAPTEVRYSRPSSKGEYHVAKSHSYELTADGLKRLT</sequence>
<feature type="compositionally biased region" description="Pro residues" evidence="1">
    <location>
        <begin position="347"/>
        <end position="362"/>
    </location>
</feature>
<dbReference type="GeneID" id="115885651"/>
<accession>A0A6J2YAH6</accession>
<feature type="compositionally biased region" description="Low complexity" evidence="1">
    <location>
        <begin position="229"/>
        <end position="241"/>
    </location>
</feature>
<evidence type="ECO:0000256" key="2">
    <source>
        <dbReference type="SAM" id="SignalP"/>
    </source>
</evidence>
<dbReference type="OrthoDB" id="8195535at2759"/>
<dbReference type="InParanoid" id="A0A6J2YAH6"/>
<feature type="compositionally biased region" description="Basic and acidic residues" evidence="1">
    <location>
        <begin position="273"/>
        <end position="286"/>
    </location>
</feature>
<dbReference type="Proteomes" id="UP000504635">
    <property type="component" value="Unplaced"/>
</dbReference>
<feature type="region of interest" description="Disordered" evidence="1">
    <location>
        <begin position="221"/>
        <end position="245"/>
    </location>
</feature>
<feature type="region of interest" description="Disordered" evidence="1">
    <location>
        <begin position="505"/>
        <end position="599"/>
    </location>
</feature>